<feature type="compositionally biased region" description="Pro residues" evidence="1">
    <location>
        <begin position="146"/>
        <end position="156"/>
    </location>
</feature>
<organism evidence="2 3">
    <name type="scientific">Vitrella brassicaformis (strain CCMP3155)</name>
    <dbReference type="NCBI Taxonomy" id="1169540"/>
    <lineage>
        <taxon>Eukaryota</taxon>
        <taxon>Sar</taxon>
        <taxon>Alveolata</taxon>
        <taxon>Colpodellida</taxon>
        <taxon>Vitrellaceae</taxon>
        <taxon>Vitrella</taxon>
    </lineage>
</organism>
<feature type="compositionally biased region" description="Basic and acidic residues" evidence="1">
    <location>
        <begin position="176"/>
        <end position="186"/>
    </location>
</feature>
<sequence>MCGGGGSGAAASEGRSPPRPCGPTDQPQQGPCEQQEEEEVGGERGDDCDESRGVLGGGVREGGLSLVQPRGHLYLSSPGDQRSELVVPRGTGKGQSAAEGGHTGAASAAASAAAPPPPPPSAPVDNKALIHKVHGSTPSTAVDPEAPAPAGSPPDGQPSDDTPAAASTTPPQRHGLPREHSQDDKHDRASLLGFIDDWAAEKGMDTIRQELTAKEKADIAWRDTMSTPRLRAIIEQLLAGESTGMQCTHTHTAHRTTISLEIWTFLVPYFSPITITNSSRAGCRCRAQGSREKHRGGWHRSPWKKPTGTWASNGAQHTNRAASHVDHMRLDCDPGNPSKNFGRCERPRTRTRTHAHAPHRLAHSGYVEFDDRRDFEEAWTSIHRVVRVLVGQYKGPYGLILDNIHYEATKRDVEVFLTPCRVDHMMLEADHRNPVKNLGRCLHVFQEMLGRKIRISTADEMDGSPADVGVGGSGVGGGAGGGSRGVVAGEKGQDATNGADEAAAANQVIVVYILYSDGDCLHCNAPQTNRRHLERAASIDFLIVWATDKEDDFITPLLTDEETDNPN</sequence>
<evidence type="ECO:0000313" key="3">
    <source>
        <dbReference type="Proteomes" id="UP000041254"/>
    </source>
</evidence>
<dbReference type="VEuPathDB" id="CryptoDB:Vbra_11222"/>
<dbReference type="EMBL" id="CDMY01000176">
    <property type="protein sequence ID" value="CEL93512.1"/>
    <property type="molecule type" value="Genomic_DNA"/>
</dbReference>
<accession>A0A0G4EDP3</accession>
<name>A0A0G4EDP3_VITBC</name>
<proteinExistence type="predicted"/>
<dbReference type="OrthoDB" id="48651at2759"/>
<evidence type="ECO:0000313" key="2">
    <source>
        <dbReference type="EMBL" id="CEL93512.1"/>
    </source>
</evidence>
<dbReference type="InParanoid" id="A0A0G4EDP3"/>
<evidence type="ECO:0000256" key="1">
    <source>
        <dbReference type="SAM" id="MobiDB-lite"/>
    </source>
</evidence>
<gene>
    <name evidence="2" type="ORF">Vbra_11222</name>
</gene>
<dbReference type="Proteomes" id="UP000041254">
    <property type="component" value="Unassembled WGS sequence"/>
</dbReference>
<feature type="compositionally biased region" description="Basic residues" evidence="1">
    <location>
        <begin position="292"/>
        <end position="303"/>
    </location>
</feature>
<reference evidence="2 3" key="1">
    <citation type="submission" date="2014-11" db="EMBL/GenBank/DDBJ databases">
        <authorList>
            <person name="Zhu J."/>
            <person name="Qi W."/>
            <person name="Song R."/>
        </authorList>
    </citation>
    <scope>NUCLEOTIDE SEQUENCE [LARGE SCALE GENOMIC DNA]</scope>
</reference>
<dbReference type="AlphaFoldDB" id="A0A0G4EDP3"/>
<feature type="region of interest" description="Disordered" evidence="1">
    <location>
        <begin position="1"/>
        <end position="186"/>
    </location>
</feature>
<keyword evidence="3" id="KW-1185">Reference proteome</keyword>
<feature type="region of interest" description="Disordered" evidence="1">
    <location>
        <begin position="287"/>
        <end position="314"/>
    </location>
</feature>
<protein>
    <submittedName>
        <fullName evidence="2">Uncharacterized protein</fullName>
    </submittedName>
</protein>